<comment type="similarity">
    <text evidence="2">Belongs to the TBCC family.</text>
</comment>
<evidence type="ECO:0000256" key="3">
    <source>
        <dbReference type="ARBA" id="ARBA00022490"/>
    </source>
</evidence>
<feature type="compositionally biased region" description="Polar residues" evidence="7">
    <location>
        <begin position="12"/>
        <end position="22"/>
    </location>
</feature>
<dbReference type="PANTHER" id="PTHR15139">
    <property type="entry name" value="TUBULIN FOLDING COFACTOR C"/>
    <property type="match status" value="1"/>
</dbReference>
<evidence type="ECO:0000313" key="10">
    <source>
        <dbReference type="Proteomes" id="UP001497482"/>
    </source>
</evidence>
<dbReference type="AlphaFoldDB" id="A0AAV2LGJ3"/>
<organism evidence="9 10">
    <name type="scientific">Knipowitschia caucasica</name>
    <name type="common">Caucasian dwarf goby</name>
    <name type="synonym">Pomatoschistus caucasicus</name>
    <dbReference type="NCBI Taxonomy" id="637954"/>
    <lineage>
        <taxon>Eukaryota</taxon>
        <taxon>Metazoa</taxon>
        <taxon>Chordata</taxon>
        <taxon>Craniata</taxon>
        <taxon>Vertebrata</taxon>
        <taxon>Euteleostomi</taxon>
        <taxon>Actinopterygii</taxon>
        <taxon>Neopterygii</taxon>
        <taxon>Teleostei</taxon>
        <taxon>Neoteleostei</taxon>
        <taxon>Acanthomorphata</taxon>
        <taxon>Gobiaria</taxon>
        <taxon>Gobiiformes</taxon>
        <taxon>Gobioidei</taxon>
        <taxon>Gobiidae</taxon>
        <taxon>Gobiinae</taxon>
        <taxon>Knipowitschia</taxon>
    </lineage>
</organism>
<dbReference type="GO" id="GO:0015631">
    <property type="term" value="F:tubulin binding"/>
    <property type="evidence" value="ECO:0007669"/>
    <property type="project" value="InterPro"/>
</dbReference>
<evidence type="ECO:0000256" key="6">
    <source>
        <dbReference type="ARBA" id="ARBA00026055"/>
    </source>
</evidence>
<sequence>MAAVEDRENSFTDENNCSTVQERLSKRHQARQEEAERRKEERDRGSLTEEKRDYFITEFSREKAAIEALLSAQELEQAASQTALLQKFLNDSILFLPSYDLRQAQAALQKLHTAINDARGEARPKKKFAFKARTKATDVKDVTHANADATHANADVTDAVHERIETEQCTFSNLSGVTVTITAQEVSQRDVLLSHLEDCRVRLQGAPSSLHLKHLQRCELLCGPVSSSVFVDHCEQSVLVLACQQLRTHNTKDTQVYLHVTSRAIIEDCSGVSVAPFTWSYSGLDQDWTVSGLDRNRNNWNHVDDFNWLSTTEASPNWTVIPEEERRSEWE</sequence>
<dbReference type="Pfam" id="PF16752">
    <property type="entry name" value="TBCC_N"/>
    <property type="match status" value="1"/>
</dbReference>
<name>A0AAV2LGJ3_KNICA</name>
<dbReference type="GO" id="GO:0007023">
    <property type="term" value="P:post-chaperonin tubulin folding pathway"/>
    <property type="evidence" value="ECO:0007669"/>
    <property type="project" value="InterPro"/>
</dbReference>
<dbReference type="GO" id="GO:0007021">
    <property type="term" value="P:tubulin complex assembly"/>
    <property type="evidence" value="ECO:0007669"/>
    <property type="project" value="TreeGrafter"/>
</dbReference>
<feature type="domain" description="C-CAP/cofactor C-like" evidence="8">
    <location>
        <begin position="157"/>
        <end position="308"/>
    </location>
</feature>
<dbReference type="Gene3D" id="1.20.58.1250">
    <property type="entry name" value="Tubulin Binding Cofactor C, N-terminal domain"/>
    <property type="match status" value="1"/>
</dbReference>
<dbReference type="InterPro" id="IPR017901">
    <property type="entry name" value="C-CAP_CF_C-like"/>
</dbReference>
<accession>A0AAV2LGJ3</accession>
<keyword evidence="10" id="KW-1185">Reference proteome</keyword>
<dbReference type="Gene3D" id="2.160.20.70">
    <property type="match status" value="1"/>
</dbReference>
<dbReference type="PANTHER" id="PTHR15139:SF0">
    <property type="entry name" value="TUBULIN-SPECIFIC CHAPERONE C"/>
    <property type="match status" value="1"/>
</dbReference>
<protein>
    <recommendedName>
        <fullName evidence="8">C-CAP/cofactor C-like domain-containing protein</fullName>
    </recommendedName>
</protein>
<evidence type="ECO:0000256" key="1">
    <source>
        <dbReference type="ARBA" id="ARBA00004496"/>
    </source>
</evidence>
<dbReference type="SMART" id="SM00673">
    <property type="entry name" value="CARP"/>
    <property type="match status" value="2"/>
</dbReference>
<reference evidence="9 10" key="1">
    <citation type="submission" date="2024-04" db="EMBL/GenBank/DDBJ databases">
        <authorList>
            <person name="Waldvogel A.-M."/>
            <person name="Schoenle A."/>
        </authorList>
    </citation>
    <scope>NUCLEOTIDE SEQUENCE [LARGE SCALE GENOMIC DNA]</scope>
</reference>
<dbReference type="GO" id="GO:0005737">
    <property type="term" value="C:cytoplasm"/>
    <property type="evidence" value="ECO:0007669"/>
    <property type="project" value="UniProtKB-SubCell"/>
</dbReference>
<evidence type="ECO:0000259" key="8">
    <source>
        <dbReference type="PROSITE" id="PS51329"/>
    </source>
</evidence>
<dbReference type="Pfam" id="PF07986">
    <property type="entry name" value="TBCC"/>
    <property type="match status" value="1"/>
</dbReference>
<keyword evidence="3" id="KW-0963">Cytoplasm</keyword>
<proteinExistence type="inferred from homology"/>
<evidence type="ECO:0000313" key="9">
    <source>
        <dbReference type="EMBL" id="CAL1599568.1"/>
    </source>
</evidence>
<dbReference type="InterPro" id="IPR031925">
    <property type="entry name" value="TBCC_N"/>
</dbReference>
<dbReference type="InterPro" id="IPR016098">
    <property type="entry name" value="CAP/MinC_C"/>
</dbReference>
<comment type="subunit">
    <text evidence="6">Supercomplex made of cofactors A to E. Cofactors A and D function by capturing and stabilizing tubulin in a quasi-native conformation. Cofactor E binds to the cofactor D-tubulin complex; interaction with cofactor C then causes the release of tubulin polypeptides that are committed to the native state.</text>
</comment>
<dbReference type="InterPro" id="IPR027684">
    <property type="entry name" value="TBCC"/>
</dbReference>
<dbReference type="InterPro" id="IPR038397">
    <property type="entry name" value="TBCC_N_sf"/>
</dbReference>
<gene>
    <name evidence="9" type="ORF">KC01_LOCUS27815</name>
</gene>
<evidence type="ECO:0000256" key="7">
    <source>
        <dbReference type="SAM" id="MobiDB-lite"/>
    </source>
</evidence>
<dbReference type="InterPro" id="IPR006599">
    <property type="entry name" value="CARP_motif"/>
</dbReference>
<feature type="compositionally biased region" description="Basic and acidic residues" evidence="7">
    <location>
        <begin position="30"/>
        <end position="47"/>
    </location>
</feature>
<feature type="region of interest" description="Disordered" evidence="7">
    <location>
        <begin position="1"/>
        <end position="47"/>
    </location>
</feature>
<keyword evidence="5" id="KW-0143">Chaperone</keyword>
<dbReference type="Proteomes" id="UP001497482">
    <property type="component" value="Chromosome 23"/>
</dbReference>
<dbReference type="FunFam" id="2.160.20.70:FF:000007">
    <property type="entry name" value="tubulin-specific chaperone C"/>
    <property type="match status" value="1"/>
</dbReference>
<evidence type="ECO:0000256" key="2">
    <source>
        <dbReference type="ARBA" id="ARBA00008848"/>
    </source>
</evidence>
<comment type="subcellular location">
    <subcellularLocation>
        <location evidence="1">Cytoplasm</location>
    </subcellularLocation>
</comment>
<dbReference type="InterPro" id="IPR012945">
    <property type="entry name" value="Tubulin-bd_cofactor_C_dom"/>
</dbReference>
<dbReference type="EMBL" id="OZ035845">
    <property type="protein sequence ID" value="CAL1599568.1"/>
    <property type="molecule type" value="Genomic_DNA"/>
</dbReference>
<evidence type="ECO:0000256" key="5">
    <source>
        <dbReference type="ARBA" id="ARBA00023186"/>
    </source>
</evidence>
<evidence type="ECO:0000256" key="4">
    <source>
        <dbReference type="ARBA" id="ARBA00022990"/>
    </source>
</evidence>
<dbReference type="PROSITE" id="PS51329">
    <property type="entry name" value="C_CAP_COFACTOR_C"/>
    <property type="match status" value="1"/>
</dbReference>
<keyword evidence="4" id="KW-0007">Acetylation</keyword>
<feature type="compositionally biased region" description="Basic and acidic residues" evidence="7">
    <location>
        <begin position="1"/>
        <end position="10"/>
    </location>
</feature>